<accession>A0A176VSA1</accession>
<reference evidence="5" key="1">
    <citation type="submission" date="2016-03" db="EMBL/GenBank/DDBJ databases">
        <title>Mechanisms controlling the formation of the plant cell surface in tip-growing cells are functionally conserved among land plants.</title>
        <authorList>
            <person name="Honkanen S."/>
            <person name="Jones V.A."/>
            <person name="Morieri G."/>
            <person name="Champion C."/>
            <person name="Hetherington A.J."/>
            <person name="Kelly S."/>
            <person name="Saint-Marcoux D."/>
            <person name="Proust H."/>
            <person name="Prescott H."/>
            <person name="Dolan L."/>
        </authorList>
    </citation>
    <scope>NUCLEOTIDE SEQUENCE [LARGE SCALE GENOMIC DNA]</scope>
    <source>
        <tissue evidence="5">Whole gametophyte</tissue>
    </source>
</reference>
<evidence type="ECO:0000256" key="3">
    <source>
        <dbReference type="RuleBase" id="RU362130"/>
    </source>
</evidence>
<comment type="caution">
    <text evidence="5">The sequence shown here is derived from an EMBL/GenBank/DDBJ whole genome shotgun (WGS) entry which is preliminary data.</text>
</comment>
<dbReference type="PROSITE" id="PS00287">
    <property type="entry name" value="CYSTATIN"/>
    <property type="match status" value="1"/>
</dbReference>
<dbReference type="Proteomes" id="UP000077202">
    <property type="component" value="Unassembled WGS sequence"/>
</dbReference>
<keyword evidence="6" id="KW-1185">Reference proteome</keyword>
<dbReference type="InterPro" id="IPR046350">
    <property type="entry name" value="Cystatin_sf"/>
</dbReference>
<dbReference type="CDD" id="cd00042">
    <property type="entry name" value="CY"/>
    <property type="match status" value="1"/>
</dbReference>
<proteinExistence type="inferred from homology"/>
<organism evidence="5 6">
    <name type="scientific">Marchantia polymorpha subsp. ruderalis</name>
    <dbReference type="NCBI Taxonomy" id="1480154"/>
    <lineage>
        <taxon>Eukaryota</taxon>
        <taxon>Viridiplantae</taxon>
        <taxon>Streptophyta</taxon>
        <taxon>Embryophyta</taxon>
        <taxon>Marchantiophyta</taxon>
        <taxon>Marchantiopsida</taxon>
        <taxon>Marchantiidae</taxon>
        <taxon>Marchantiales</taxon>
        <taxon>Marchantiaceae</taxon>
        <taxon>Marchantia</taxon>
    </lineage>
</organism>
<evidence type="ECO:0000259" key="4">
    <source>
        <dbReference type="SMART" id="SM00043"/>
    </source>
</evidence>
<keyword evidence="2 3" id="KW-0789">Thiol protease inhibitor</keyword>
<dbReference type="InterPro" id="IPR027214">
    <property type="entry name" value="Cystatin"/>
</dbReference>
<feature type="domain" description="Cystatin" evidence="4">
    <location>
        <begin position="4"/>
        <end position="95"/>
    </location>
</feature>
<dbReference type="InterPro" id="IPR000010">
    <property type="entry name" value="Cystatin_dom"/>
</dbReference>
<dbReference type="Gene3D" id="3.10.450.10">
    <property type="match status" value="2"/>
</dbReference>
<name>A0A176VSA1_MARPO</name>
<dbReference type="PANTHER" id="PTHR11413:SF103">
    <property type="entry name" value="CYSTEINE PROTEINASE INHIBITOR 12"/>
    <property type="match status" value="1"/>
</dbReference>
<evidence type="ECO:0000256" key="1">
    <source>
        <dbReference type="ARBA" id="ARBA00022690"/>
    </source>
</evidence>
<dbReference type="SMART" id="SM00043">
    <property type="entry name" value="CY"/>
    <property type="match status" value="1"/>
</dbReference>
<dbReference type="PANTHER" id="PTHR11413">
    <property type="entry name" value="CYSTATIN FAMILY MEMBER"/>
    <property type="match status" value="1"/>
</dbReference>
<sequence length="216" mass="23921">MASAMMGAPKEMTNVENSEKVEELGQFAVNEYNTKEGKNLQFKKVVSAKEQVVQGVMYHLTIEASEGDEAEKLYEAKVWQKPGEEPKTLEKFVPKTSEAVTRITTQKLQVVSVDNPSVKLAAEQAMEAYNAKSNSLVRYELVQITNAHAKLIKVVDDSTPVSCMGKLGSMCGKPGKEQESYELEMTVSRGEKEESVKAEVHHSVDGEWTVKHVTPV</sequence>
<dbReference type="EMBL" id="LVLJ01003004">
    <property type="protein sequence ID" value="OAE22925.1"/>
    <property type="molecule type" value="Genomic_DNA"/>
</dbReference>
<dbReference type="Pfam" id="PF16845">
    <property type="entry name" value="SQAPI"/>
    <property type="match status" value="1"/>
</dbReference>
<dbReference type="InterPro" id="IPR018073">
    <property type="entry name" value="Prot_inh_cystat_CS"/>
</dbReference>
<dbReference type="GO" id="GO:0004869">
    <property type="term" value="F:cysteine-type endopeptidase inhibitor activity"/>
    <property type="evidence" value="ECO:0007669"/>
    <property type="project" value="UniProtKB-KW"/>
</dbReference>
<dbReference type="AlphaFoldDB" id="A0A176VSA1"/>
<dbReference type="SUPFAM" id="SSF54403">
    <property type="entry name" value="Cystatin/monellin"/>
    <property type="match status" value="2"/>
</dbReference>
<evidence type="ECO:0000313" key="5">
    <source>
        <dbReference type="EMBL" id="OAE22925.1"/>
    </source>
</evidence>
<evidence type="ECO:0000256" key="2">
    <source>
        <dbReference type="ARBA" id="ARBA00022704"/>
    </source>
</evidence>
<keyword evidence="1 3" id="KW-0646">Protease inhibitor</keyword>
<comment type="similarity">
    <text evidence="3">Belongs to the cystatin family. Phytocystatin subfamily.</text>
</comment>
<protein>
    <recommendedName>
        <fullName evidence="3">Cysteine proteinase inhibitor</fullName>
    </recommendedName>
</protein>
<gene>
    <name evidence="5" type="ORF">AXG93_3292s1030</name>
</gene>
<evidence type="ECO:0000313" key="6">
    <source>
        <dbReference type="Proteomes" id="UP000077202"/>
    </source>
</evidence>